<feature type="compositionally biased region" description="Basic and acidic residues" evidence="12">
    <location>
        <begin position="968"/>
        <end position="986"/>
    </location>
</feature>
<feature type="region of interest" description="Disordered" evidence="12">
    <location>
        <begin position="734"/>
        <end position="760"/>
    </location>
</feature>
<evidence type="ECO:0000259" key="14">
    <source>
        <dbReference type="PROSITE" id="PS50106"/>
    </source>
</evidence>
<dbReference type="PROSITE" id="PS50105">
    <property type="entry name" value="SAM_DOMAIN"/>
    <property type="match status" value="1"/>
</dbReference>
<dbReference type="EMBL" id="JACEFF010000172">
    <property type="protein sequence ID" value="KAH9642843.1"/>
    <property type="molecule type" value="Genomic_DNA"/>
</dbReference>
<feature type="domain" description="PDZ" evidence="14">
    <location>
        <begin position="863"/>
        <end position="951"/>
    </location>
</feature>
<feature type="region of interest" description="Disordered" evidence="12">
    <location>
        <begin position="964"/>
        <end position="1004"/>
    </location>
</feature>
<feature type="compositionally biased region" description="Polar residues" evidence="12">
    <location>
        <begin position="281"/>
        <end position="290"/>
    </location>
</feature>
<keyword evidence="9" id="KW-0009">Actin-binding</keyword>
<feature type="domain" description="SAM" evidence="13">
    <location>
        <begin position="1711"/>
        <end position="1757"/>
    </location>
</feature>
<dbReference type="Proteomes" id="UP000814243">
    <property type="component" value="Unassembled WGS sequence"/>
</dbReference>
<dbReference type="SUPFAM" id="SSF47769">
    <property type="entry name" value="SAM/Pointed domain"/>
    <property type="match status" value="1"/>
</dbReference>
<dbReference type="FunFam" id="2.30.42.10:FF:000010">
    <property type="entry name" value="Neurabin-1 isoform 1"/>
    <property type="match status" value="1"/>
</dbReference>
<keyword evidence="8" id="KW-0175">Coiled coil</keyword>
<dbReference type="Gene3D" id="2.30.42.10">
    <property type="match status" value="1"/>
</dbReference>
<dbReference type="SMART" id="SM00228">
    <property type="entry name" value="PDZ"/>
    <property type="match status" value="1"/>
</dbReference>
<evidence type="ECO:0000256" key="3">
    <source>
        <dbReference type="ARBA" id="ARBA00022490"/>
    </source>
</evidence>
<organism evidence="15 16">
    <name type="scientific">Spodoptera exigua</name>
    <name type="common">Beet armyworm</name>
    <name type="synonym">Noctua fulgens</name>
    <dbReference type="NCBI Taxonomy" id="7107"/>
    <lineage>
        <taxon>Eukaryota</taxon>
        <taxon>Metazoa</taxon>
        <taxon>Ecdysozoa</taxon>
        <taxon>Arthropoda</taxon>
        <taxon>Hexapoda</taxon>
        <taxon>Insecta</taxon>
        <taxon>Pterygota</taxon>
        <taxon>Neoptera</taxon>
        <taxon>Endopterygota</taxon>
        <taxon>Lepidoptera</taxon>
        <taxon>Glossata</taxon>
        <taxon>Ditrysia</taxon>
        <taxon>Noctuoidea</taxon>
        <taxon>Noctuidae</taxon>
        <taxon>Amphipyrinae</taxon>
        <taxon>Spodoptera</taxon>
    </lineage>
</organism>
<evidence type="ECO:0000256" key="8">
    <source>
        <dbReference type="ARBA" id="ARBA00023054"/>
    </source>
</evidence>
<dbReference type="SUPFAM" id="SSF50156">
    <property type="entry name" value="PDZ domain-like"/>
    <property type="match status" value="1"/>
</dbReference>
<feature type="compositionally biased region" description="Low complexity" evidence="12">
    <location>
        <begin position="85"/>
        <end position="102"/>
    </location>
</feature>
<feature type="compositionally biased region" description="Polar residues" evidence="12">
    <location>
        <begin position="597"/>
        <end position="632"/>
    </location>
</feature>
<dbReference type="GO" id="GO:0019722">
    <property type="term" value="P:calcium-mediated signaling"/>
    <property type="evidence" value="ECO:0007669"/>
    <property type="project" value="TreeGrafter"/>
</dbReference>
<feature type="region of interest" description="Disordered" evidence="12">
    <location>
        <begin position="66"/>
        <end position="678"/>
    </location>
</feature>
<feature type="compositionally biased region" description="Basic residues" evidence="12">
    <location>
        <begin position="1778"/>
        <end position="1793"/>
    </location>
</feature>
<feature type="compositionally biased region" description="Basic and acidic residues" evidence="12">
    <location>
        <begin position="643"/>
        <end position="658"/>
    </location>
</feature>
<feature type="compositionally biased region" description="Low complexity" evidence="12">
    <location>
        <begin position="511"/>
        <end position="523"/>
    </location>
</feature>
<dbReference type="PANTHER" id="PTHR16154">
    <property type="entry name" value="NEURABIN"/>
    <property type="match status" value="1"/>
</dbReference>
<feature type="compositionally biased region" description="Low complexity" evidence="12">
    <location>
        <begin position="353"/>
        <end position="367"/>
    </location>
</feature>
<dbReference type="PROSITE" id="PS50106">
    <property type="entry name" value="PDZ"/>
    <property type="match status" value="1"/>
</dbReference>
<feature type="compositionally biased region" description="Low complexity" evidence="12">
    <location>
        <begin position="744"/>
        <end position="758"/>
    </location>
</feature>
<dbReference type="SMART" id="SM00454">
    <property type="entry name" value="SAM"/>
    <property type="match status" value="1"/>
</dbReference>
<feature type="compositionally biased region" description="Low complexity" evidence="12">
    <location>
        <begin position="1385"/>
        <end position="1394"/>
    </location>
</feature>
<feature type="compositionally biased region" description="Low complexity" evidence="12">
    <location>
        <begin position="1538"/>
        <end position="1550"/>
    </location>
</feature>
<name>A0A922SMX0_SPOEX</name>
<dbReference type="GO" id="GO:0030425">
    <property type="term" value="C:dendrite"/>
    <property type="evidence" value="ECO:0007669"/>
    <property type="project" value="TreeGrafter"/>
</dbReference>
<evidence type="ECO:0000256" key="9">
    <source>
        <dbReference type="ARBA" id="ARBA00023203"/>
    </source>
</evidence>
<evidence type="ECO:0000256" key="5">
    <source>
        <dbReference type="ARBA" id="ARBA00022782"/>
    </source>
</evidence>
<sequence>MEDSKKRHSGTKVSKIANIFQGMPSREEDEVRGSDVTGVRTESHLARFNNARALFEKLGEENRGFHIEKSPSAAASFAGTRGVTPPARSRSSSAGSVSPPRRIVTPTPMPPPAVNGDRLANGANAPPPKPVKPSVLPKPEKPDRRFNKELIEKQRNWTAHFNKSRQSRNDEPKVDSNKYCSNYQDRKSPDAHERYVVPSRVYSPPLSPCAGDTQLERPTTLPSSLLNRVTSTTKTPSPIKIITPVSPRANNSVSPIPRPESSVSPPVRRERVKSPSKTKSDLASQINTSSEKSHPRARSSFSPPSDDERSENKENNDFPIHKSSEQIQYSEQMPYTERVSPTPPVSVPRKQKSPSPSARSPKSPVSPLNYEKDSLPSAERESSVSPVAINPIETPSPDNVVDGAPTDGNSPSVTSHDSPVLSNSDDNNTKNISERVSPTPISPVTLDNGSRSSKILDEDVYESVDYSGEWEEKSRRRSSTPESPTCPVKIDEAPRSPLVSPLASPVHRIAESSPPSLQASPSPAGGGRKSSEAEEIPRRSGSRASSVSDEGGFNEPSPEVVARLRPADYREPPPPAPPLTKDIRDAERARSDPDTLSVLQQDSGVVVSEASQGSIEVLDKSTTSQWSVSEGENASGESGRGGDAADARWDDADGDSKQPDSMTPDEAEILLSSRQEALLSDEQAQEIVAMLSPHALPHDNGVSLNDSYQSVLSYESMQSVDESYEFVSLEADSGLAGGDRRAPAEPAEAGDAADAEPGTVFDYYPPHQLRELGEENGIHYFEDGHFYTEVAGLPPIEEDEDEDYYPPVFVKKNTKVKFSTNPMRVFSTHSVREYDRRNEDVDPVAASAEYELEKRVEKMHVFPVDLVKGADGLGLSIIGMGVGADAGLEKLGIFVKTITESGAAARDGRIQVNDQIIEVDGKSLVGVTQAYAASVLRNTSGPVKFLIGREKDPENSEVAHLIRQSLAADKEREERANRERQRRQQAEEEDSNHNAPVDTSAAQTRHPEINELRAFLQEARRALREWRRTRALVRAREEWWSGALRDAHREYGAALSALHDRVARLEVLLLVLLLVSVAYCLVRAREEWWSGALRDAHREYGAALSALHDRVARLEVLLLVSVAYCLVRAREEWWSGALRDAHREYGAALSALHDRVARLEVLLLVSVAYCLVRAREEWWSGALRDAHREYGAALSALHDRPRRAPRGAATGECCLLSGPRARGVVERRAAGRAPRVRRRALRAARPRRAPRGAATGECCLLSGPRARRWSGALRDAHREYGAALSALHDRVARLEVLLLVSVAYCLVRAREEWWSGALRDAHREYGAALSALHDRVARLEVLLLETQKKAGLPVMLPHEPSARRETPPLPRRPDPDPLLINNPWSSDSDLSDLSPVEDEYAKVDKSRRCEAPDLGDVTEPAADEAKPVSASPHVSQAPPHVTQAPPHVTQAPPHVTQAPPHVTQAPAPASAITTSTCSVLGGGSVSSVGGSSGAAGLSQSSLGASRELDAAVPRGALLDTSAHRARTEIARHRHAAHSPHSPHSLSNASSYDGLDDSYNDSADESLSESTSGGPPHIGQPVSELVWSGVWCVLGASASLAEQLKQVLAERERRLAAGAGPAAGGAGLGGAGLGGAGSPLSQASPPVPDAVQLTNELVDEIRQAVSEANARVKKAPACVVGGEVPWQPLSAAVSEASLTPPPHPHAQPVTHWTKQQVWQWVSGLGEGLERHAGAFAARGVDGALLLALSSADLKLLGLGGDDRRRMKRRLKDLRSAHEKHLKALKKAEKKAKKK</sequence>
<feature type="compositionally biased region" description="Basic and acidic residues" evidence="12">
    <location>
        <begin position="306"/>
        <end position="324"/>
    </location>
</feature>
<keyword evidence="2" id="KW-0217">Developmental protein</keyword>
<keyword evidence="10" id="KW-0206">Cytoskeleton</keyword>
<keyword evidence="6" id="KW-0524">Neurogenesis</keyword>
<dbReference type="GO" id="GO:0014069">
    <property type="term" value="C:postsynaptic density"/>
    <property type="evidence" value="ECO:0007669"/>
    <property type="project" value="TreeGrafter"/>
</dbReference>
<dbReference type="InterPro" id="IPR001478">
    <property type="entry name" value="PDZ"/>
</dbReference>
<evidence type="ECO:0000256" key="12">
    <source>
        <dbReference type="SAM" id="MobiDB-lite"/>
    </source>
</evidence>
<gene>
    <name evidence="15" type="ORF">HF086_016648</name>
</gene>
<dbReference type="InterPro" id="IPR040645">
    <property type="entry name" value="Neurabin-1/2_PDZ"/>
</dbReference>
<dbReference type="CDD" id="cd06790">
    <property type="entry name" value="PDZ_neurabin-like"/>
    <property type="match status" value="1"/>
</dbReference>
<evidence type="ECO:0000256" key="11">
    <source>
        <dbReference type="ARBA" id="ARBA00034103"/>
    </source>
</evidence>
<evidence type="ECO:0000256" key="10">
    <source>
        <dbReference type="ARBA" id="ARBA00023212"/>
    </source>
</evidence>
<dbReference type="InterPro" id="IPR013761">
    <property type="entry name" value="SAM/pointed_sf"/>
</dbReference>
<feature type="region of interest" description="Disordered" evidence="12">
    <location>
        <begin position="1772"/>
        <end position="1793"/>
    </location>
</feature>
<dbReference type="InterPro" id="IPR043446">
    <property type="entry name" value="Neurabin-like"/>
</dbReference>
<accession>A0A922SMX0</accession>
<evidence type="ECO:0000256" key="7">
    <source>
        <dbReference type="ARBA" id="ARBA00023018"/>
    </source>
</evidence>
<feature type="compositionally biased region" description="Basic and acidic residues" evidence="12">
    <location>
        <begin position="581"/>
        <end position="593"/>
    </location>
</feature>
<evidence type="ECO:0000313" key="16">
    <source>
        <dbReference type="Proteomes" id="UP000814243"/>
    </source>
</evidence>
<evidence type="ECO:0000256" key="4">
    <source>
        <dbReference type="ARBA" id="ARBA00022553"/>
    </source>
</evidence>
<feature type="compositionally biased region" description="Basic and acidic residues" evidence="12">
    <location>
        <begin position="138"/>
        <end position="155"/>
    </location>
</feature>
<feature type="compositionally biased region" description="Basic and acidic residues" evidence="12">
    <location>
        <begin position="529"/>
        <end position="538"/>
    </location>
</feature>
<evidence type="ECO:0000259" key="13">
    <source>
        <dbReference type="PROSITE" id="PS50105"/>
    </source>
</evidence>
<dbReference type="Pfam" id="PF17817">
    <property type="entry name" value="PDZ_5"/>
    <property type="match status" value="1"/>
</dbReference>
<keyword evidence="3" id="KW-0963">Cytoplasm</keyword>
<proteinExistence type="predicted"/>
<feature type="compositionally biased region" description="Polar residues" evidence="12">
    <location>
        <begin position="216"/>
        <end position="228"/>
    </location>
</feature>
<dbReference type="GO" id="GO:0031175">
    <property type="term" value="P:neuron projection development"/>
    <property type="evidence" value="ECO:0007669"/>
    <property type="project" value="TreeGrafter"/>
</dbReference>
<dbReference type="GO" id="GO:0007015">
    <property type="term" value="P:actin filament organization"/>
    <property type="evidence" value="ECO:0007669"/>
    <property type="project" value="TreeGrafter"/>
</dbReference>
<dbReference type="InterPro" id="IPR001660">
    <property type="entry name" value="SAM"/>
</dbReference>
<evidence type="ECO:0008006" key="17">
    <source>
        <dbReference type="Google" id="ProtNLM"/>
    </source>
</evidence>
<feature type="compositionally biased region" description="Polar residues" evidence="12">
    <location>
        <begin position="407"/>
        <end position="436"/>
    </location>
</feature>
<feature type="compositionally biased region" description="Acidic residues" evidence="12">
    <location>
        <begin position="1553"/>
        <end position="1566"/>
    </location>
</feature>
<dbReference type="InterPro" id="IPR036034">
    <property type="entry name" value="PDZ_sf"/>
</dbReference>
<feature type="compositionally biased region" description="Basic and acidic residues" evidence="12">
    <location>
        <begin position="370"/>
        <end position="382"/>
    </location>
</feature>
<comment type="subcellular location">
    <subcellularLocation>
        <location evidence="1">Cytoplasm</location>
        <location evidence="1">Cytoskeleton</location>
    </subcellularLocation>
    <subcellularLocation>
        <location evidence="11">Synapse</location>
    </subcellularLocation>
</comment>
<dbReference type="Pfam" id="PF00595">
    <property type="entry name" value="PDZ"/>
    <property type="match status" value="1"/>
</dbReference>
<keyword evidence="4" id="KW-0597">Phosphoprotein</keyword>
<feature type="compositionally biased region" description="Basic and acidic residues" evidence="12">
    <location>
        <begin position="1399"/>
        <end position="1411"/>
    </location>
</feature>
<feature type="compositionally biased region" description="Basic and acidic residues" evidence="12">
    <location>
        <begin position="167"/>
        <end position="176"/>
    </location>
</feature>
<keyword evidence="5" id="KW-0221">Differentiation</keyword>
<evidence type="ECO:0000256" key="6">
    <source>
        <dbReference type="ARBA" id="ARBA00022902"/>
    </source>
</evidence>
<dbReference type="Gene3D" id="1.10.150.50">
    <property type="entry name" value="Transcription Factor, Ets-1"/>
    <property type="match status" value="1"/>
</dbReference>
<feature type="compositionally biased region" description="Low complexity" evidence="12">
    <location>
        <begin position="229"/>
        <end position="266"/>
    </location>
</feature>
<feature type="region of interest" description="Disordered" evidence="12">
    <location>
        <begin position="1354"/>
        <end position="1447"/>
    </location>
</feature>
<dbReference type="GO" id="GO:0051015">
    <property type="term" value="F:actin filament binding"/>
    <property type="evidence" value="ECO:0007669"/>
    <property type="project" value="TreeGrafter"/>
</dbReference>
<comment type="caution">
    <text evidence="15">The sequence shown here is derived from an EMBL/GenBank/DDBJ whole genome shotgun (WGS) entry which is preliminary data.</text>
</comment>
<reference evidence="15" key="1">
    <citation type="journal article" date="2021" name="G3 (Bethesda)">
        <title>Genome and transcriptome analysis of the beet armyworm Spodoptera exigua reveals targets for pest control. .</title>
        <authorList>
            <person name="Simon S."/>
            <person name="Breeschoten T."/>
            <person name="Jansen H.J."/>
            <person name="Dirks R.P."/>
            <person name="Schranz M.E."/>
            <person name="Ros V.I.D."/>
        </authorList>
    </citation>
    <scope>NUCLEOTIDE SEQUENCE</scope>
    <source>
        <strain evidence="15">TB_SE_WUR_2020</strain>
    </source>
</reference>
<feature type="compositionally biased region" description="Basic and acidic residues" evidence="12">
    <location>
        <begin position="1360"/>
        <end position="1375"/>
    </location>
</feature>
<feature type="compositionally biased region" description="Basic and acidic residues" evidence="12">
    <location>
        <begin position="184"/>
        <end position="195"/>
    </location>
</feature>
<keyword evidence="7" id="KW-0770">Synapse</keyword>
<dbReference type="GO" id="GO:0015629">
    <property type="term" value="C:actin cytoskeleton"/>
    <property type="evidence" value="ECO:0007669"/>
    <property type="project" value="TreeGrafter"/>
</dbReference>
<dbReference type="GO" id="GO:0005737">
    <property type="term" value="C:cytoplasm"/>
    <property type="evidence" value="ECO:0007669"/>
    <property type="project" value="TreeGrafter"/>
</dbReference>
<evidence type="ECO:0000256" key="2">
    <source>
        <dbReference type="ARBA" id="ARBA00022473"/>
    </source>
</evidence>
<dbReference type="PANTHER" id="PTHR16154:SF6">
    <property type="entry name" value="SPINOPHILIN, ISOFORM J"/>
    <property type="match status" value="1"/>
</dbReference>
<feature type="region of interest" description="Disordered" evidence="12">
    <location>
        <begin position="1531"/>
        <end position="1578"/>
    </location>
</feature>
<protein>
    <recommendedName>
        <fullName evidence="17">Neurabin-1</fullName>
    </recommendedName>
</protein>
<evidence type="ECO:0000313" key="15">
    <source>
        <dbReference type="EMBL" id="KAH9642843.1"/>
    </source>
</evidence>
<evidence type="ECO:0000256" key="1">
    <source>
        <dbReference type="ARBA" id="ARBA00004245"/>
    </source>
</evidence>